<dbReference type="Pfam" id="PF01607">
    <property type="entry name" value="CBM_14"/>
    <property type="match status" value="1"/>
</dbReference>
<feature type="signal peptide" evidence="2">
    <location>
        <begin position="1"/>
        <end position="30"/>
    </location>
</feature>
<dbReference type="InterPro" id="IPR002557">
    <property type="entry name" value="Chitin-bd_dom"/>
</dbReference>
<evidence type="ECO:0000256" key="2">
    <source>
        <dbReference type="SAM" id="SignalP"/>
    </source>
</evidence>
<accession>A0A023G948</accession>
<reference evidence="4" key="1">
    <citation type="submission" date="2014-03" db="EMBL/GenBank/DDBJ databases">
        <title>The sialotranscriptome of Amblyomma triste, Amblyomma parvum and Amblyomma cajennense ticks, uncovered by 454-based RNA-seq.</title>
        <authorList>
            <person name="Garcia G.R."/>
            <person name="Gardinassi L.G."/>
            <person name="Ribeiro J.M."/>
            <person name="Anatriello E."/>
            <person name="Ferreira B.R."/>
            <person name="Moreira H.N."/>
            <person name="Mafra C."/>
            <person name="Olegario M.M."/>
            <person name="Szabo P.J."/>
            <person name="Miranda-Santos I.K."/>
            <person name="Maruyama S.R."/>
        </authorList>
    </citation>
    <scope>NUCLEOTIDE SEQUENCE</scope>
    <source>
        <strain evidence="4">Mato Grasso do Sul</strain>
        <tissue evidence="4">Salivary glands</tissue>
    </source>
</reference>
<feature type="region of interest" description="Disordered" evidence="1">
    <location>
        <begin position="145"/>
        <end position="180"/>
    </location>
</feature>
<dbReference type="SMART" id="SM00494">
    <property type="entry name" value="ChtBD2"/>
    <property type="match status" value="1"/>
</dbReference>
<name>A0A023G948_AMBTT</name>
<evidence type="ECO:0000256" key="1">
    <source>
        <dbReference type="SAM" id="MobiDB-lite"/>
    </source>
</evidence>
<proteinExistence type="evidence at transcript level"/>
<dbReference type="EMBL" id="GBBM01004662">
    <property type="protein sequence ID" value="JAC30756.1"/>
    <property type="molecule type" value="mRNA"/>
</dbReference>
<dbReference type="GO" id="GO:0005576">
    <property type="term" value="C:extracellular region"/>
    <property type="evidence" value="ECO:0007669"/>
    <property type="project" value="InterPro"/>
</dbReference>
<evidence type="ECO:0000259" key="3">
    <source>
        <dbReference type="PROSITE" id="PS50940"/>
    </source>
</evidence>
<dbReference type="PROSITE" id="PS50940">
    <property type="entry name" value="CHIT_BIND_II"/>
    <property type="match status" value="1"/>
</dbReference>
<organism evidence="4">
    <name type="scientific">Amblyomma triste</name>
    <name type="common">Neotropical tick</name>
    <dbReference type="NCBI Taxonomy" id="251400"/>
    <lineage>
        <taxon>Eukaryota</taxon>
        <taxon>Metazoa</taxon>
        <taxon>Ecdysozoa</taxon>
        <taxon>Arthropoda</taxon>
        <taxon>Chelicerata</taxon>
        <taxon>Arachnida</taxon>
        <taxon>Acari</taxon>
        <taxon>Parasitiformes</taxon>
        <taxon>Ixodida</taxon>
        <taxon>Ixodoidea</taxon>
        <taxon>Ixodidae</taxon>
        <taxon>Amblyomminae</taxon>
        <taxon>Amblyomma</taxon>
    </lineage>
</organism>
<dbReference type="Gene3D" id="2.170.140.10">
    <property type="entry name" value="Chitin binding domain"/>
    <property type="match status" value="1"/>
</dbReference>
<dbReference type="SUPFAM" id="SSF57625">
    <property type="entry name" value="Invertebrate chitin-binding proteins"/>
    <property type="match status" value="1"/>
</dbReference>
<sequence length="180" mass="18447">MVNVQSMRMVWAVAMVMVVVVSVNVQQVAAKKAKKDPASYGLPPAASSDCDGVAVGMGGATKVADPNDCTKYSLCLTSFGFKLDCPEGKHFSAVEGFCTSPEKAGCDPAFATAAPAAPAAEDATEEAAGEVAETKLQTEANLETAEQAEEAADEVPEVAGEAGQTVEDVQNSADEVVAEV</sequence>
<protein>
    <submittedName>
        <fullName evidence="4">Putative mucin peritrophin salivary protein</fullName>
    </submittedName>
</protein>
<feature type="compositionally biased region" description="Acidic residues" evidence="1">
    <location>
        <begin position="146"/>
        <end position="156"/>
    </location>
</feature>
<keyword evidence="2" id="KW-0732">Signal</keyword>
<dbReference type="InterPro" id="IPR036508">
    <property type="entry name" value="Chitin-bd_dom_sf"/>
</dbReference>
<dbReference type="GO" id="GO:0008061">
    <property type="term" value="F:chitin binding"/>
    <property type="evidence" value="ECO:0007669"/>
    <property type="project" value="InterPro"/>
</dbReference>
<dbReference type="AlphaFoldDB" id="A0A023G948"/>
<evidence type="ECO:0000313" key="4">
    <source>
        <dbReference type="EMBL" id="JAC30756.1"/>
    </source>
</evidence>
<feature type="domain" description="Chitin-binding type-2" evidence="3">
    <location>
        <begin position="47"/>
        <end position="108"/>
    </location>
</feature>
<feature type="chain" id="PRO_5001518391" evidence="2">
    <location>
        <begin position="31"/>
        <end position="180"/>
    </location>
</feature>